<dbReference type="PANTHER" id="PTHR31126:SF1">
    <property type="entry name" value="TYROSINE SPECIFIC PROTEIN PHOSPHATASES DOMAIN-CONTAINING PROTEIN"/>
    <property type="match status" value="1"/>
</dbReference>
<accession>A0AAD5TAJ5</accession>
<comment type="caution">
    <text evidence="2">The sequence shown here is derived from an EMBL/GenBank/DDBJ whole genome shotgun (WGS) entry which is preliminary data.</text>
</comment>
<dbReference type="Proteomes" id="UP001211907">
    <property type="component" value="Unassembled WGS sequence"/>
</dbReference>
<organism evidence="2 3">
    <name type="scientific">Physocladia obscura</name>
    <dbReference type="NCBI Taxonomy" id="109957"/>
    <lineage>
        <taxon>Eukaryota</taxon>
        <taxon>Fungi</taxon>
        <taxon>Fungi incertae sedis</taxon>
        <taxon>Chytridiomycota</taxon>
        <taxon>Chytridiomycota incertae sedis</taxon>
        <taxon>Chytridiomycetes</taxon>
        <taxon>Chytridiales</taxon>
        <taxon>Chytriomycetaceae</taxon>
        <taxon>Physocladia</taxon>
    </lineage>
</organism>
<evidence type="ECO:0000313" key="3">
    <source>
        <dbReference type="Proteomes" id="UP001211907"/>
    </source>
</evidence>
<proteinExistence type="predicted"/>
<evidence type="ECO:0000313" key="2">
    <source>
        <dbReference type="EMBL" id="KAJ3141932.1"/>
    </source>
</evidence>
<sequence>MVLMEKETANLRLVVGVPPAVYRSSAPSSVGDLRVGTVVDLRTPGEVAAPEAAFRACFTAHAGVADDNVAGYGPARRRFAANLAVGVWLLVLRSLSFAPADLLALLVQVATTLRLKQPLKHFAVRHSFLAGTGALARSYLSILQTQHKSLRSVFQILAAKNTAFPILIHCSAGKDRTGIVCALVQRLCKVDDSIILQDYLESNKRLESVRNQLVDQVLEAGLSPEEFVDCKEEALLAVFNFLDDSPYHGVQGYLNSIGVNDQMQAAVVENLTRGGEANAKKN</sequence>
<dbReference type="PROSITE" id="PS00383">
    <property type="entry name" value="TYR_PHOSPHATASE_1"/>
    <property type="match status" value="1"/>
</dbReference>
<dbReference type="InterPro" id="IPR029021">
    <property type="entry name" value="Prot-tyrosine_phosphatase-like"/>
</dbReference>
<dbReference type="EMBL" id="JADGJH010000025">
    <property type="protein sequence ID" value="KAJ3141932.1"/>
    <property type="molecule type" value="Genomic_DNA"/>
</dbReference>
<keyword evidence="3" id="KW-1185">Reference proteome</keyword>
<protein>
    <recommendedName>
        <fullName evidence="1">Tyrosine specific protein phosphatases domain-containing protein</fullName>
    </recommendedName>
</protein>
<dbReference type="InterPro" id="IPR026893">
    <property type="entry name" value="Tyr/Ser_Pase_IphP-type"/>
</dbReference>
<dbReference type="InterPro" id="IPR016130">
    <property type="entry name" value="Tyr_Pase_AS"/>
</dbReference>
<name>A0AAD5TAJ5_9FUNG</name>
<dbReference type="SUPFAM" id="SSF52799">
    <property type="entry name" value="(Phosphotyrosine protein) phosphatases II"/>
    <property type="match status" value="1"/>
</dbReference>
<dbReference type="AlphaFoldDB" id="A0AAD5TAJ5"/>
<gene>
    <name evidence="2" type="ORF">HK100_005328</name>
</gene>
<dbReference type="PANTHER" id="PTHR31126">
    <property type="entry name" value="TYROSINE-PROTEIN PHOSPHATASE"/>
    <property type="match status" value="1"/>
</dbReference>
<evidence type="ECO:0000259" key="1">
    <source>
        <dbReference type="PROSITE" id="PS50056"/>
    </source>
</evidence>
<dbReference type="InterPro" id="IPR000387">
    <property type="entry name" value="Tyr_Pase_dom"/>
</dbReference>
<dbReference type="Pfam" id="PF13350">
    <property type="entry name" value="Y_phosphatase3"/>
    <property type="match status" value="1"/>
</dbReference>
<feature type="domain" description="Tyrosine specific protein phosphatases" evidence="1">
    <location>
        <begin position="137"/>
        <end position="212"/>
    </location>
</feature>
<dbReference type="Gene3D" id="3.90.190.10">
    <property type="entry name" value="Protein tyrosine phosphatase superfamily"/>
    <property type="match status" value="1"/>
</dbReference>
<reference evidence="2" key="1">
    <citation type="submission" date="2020-05" db="EMBL/GenBank/DDBJ databases">
        <title>Phylogenomic resolution of chytrid fungi.</title>
        <authorList>
            <person name="Stajich J.E."/>
            <person name="Amses K."/>
            <person name="Simmons R."/>
            <person name="Seto K."/>
            <person name="Myers J."/>
            <person name="Bonds A."/>
            <person name="Quandt C.A."/>
            <person name="Barry K."/>
            <person name="Liu P."/>
            <person name="Grigoriev I."/>
            <person name="Longcore J.E."/>
            <person name="James T.Y."/>
        </authorList>
    </citation>
    <scope>NUCLEOTIDE SEQUENCE</scope>
    <source>
        <strain evidence="2">JEL0513</strain>
    </source>
</reference>
<dbReference type="GO" id="GO:0004721">
    <property type="term" value="F:phosphoprotein phosphatase activity"/>
    <property type="evidence" value="ECO:0007669"/>
    <property type="project" value="InterPro"/>
</dbReference>
<dbReference type="PROSITE" id="PS50056">
    <property type="entry name" value="TYR_PHOSPHATASE_2"/>
    <property type="match status" value="1"/>
</dbReference>